<gene>
    <name evidence="8" type="ORF">KKR91_15990</name>
</gene>
<dbReference type="GO" id="GO:0005829">
    <property type="term" value="C:cytosol"/>
    <property type="evidence" value="ECO:0007669"/>
    <property type="project" value="TreeGrafter"/>
</dbReference>
<dbReference type="GO" id="GO:0003684">
    <property type="term" value="F:damaged DNA binding"/>
    <property type="evidence" value="ECO:0007669"/>
    <property type="project" value="InterPro"/>
</dbReference>
<dbReference type="EMBL" id="CP076022">
    <property type="protein sequence ID" value="QWC09934.1"/>
    <property type="molecule type" value="Genomic_DNA"/>
</dbReference>
<dbReference type="Gene3D" id="1.10.150.20">
    <property type="entry name" value="5' to 3' exonuclease, C-terminal subdomain"/>
    <property type="match status" value="1"/>
</dbReference>
<evidence type="ECO:0000259" key="7">
    <source>
        <dbReference type="PROSITE" id="PS50173"/>
    </source>
</evidence>
<evidence type="ECO:0000313" key="8">
    <source>
        <dbReference type="EMBL" id="QWC09934.1"/>
    </source>
</evidence>
<protein>
    <submittedName>
        <fullName evidence="8">Y-family DNA polymerase</fullName>
    </submittedName>
</protein>
<comment type="function">
    <text evidence="6">Poorly processive, error-prone DNA polymerase involved in untargeted mutagenesis. Copies undamaged DNA at stalled replication forks, which arise in vivo from mismatched or misaligned primer ends. These misaligned primers can be extended by PolIV. Exhibits no 3'-5' exonuclease (proofreading) activity. May be involved in translesional synthesis, in conjunction with the beta clamp from PolIII.</text>
</comment>
<evidence type="ECO:0000256" key="1">
    <source>
        <dbReference type="ARBA" id="ARBA00010945"/>
    </source>
</evidence>
<organism evidence="8 9">
    <name type="scientific">Arthrobacter jiangjiafuii</name>
    <dbReference type="NCBI Taxonomy" id="2817475"/>
    <lineage>
        <taxon>Bacteria</taxon>
        <taxon>Bacillati</taxon>
        <taxon>Actinomycetota</taxon>
        <taxon>Actinomycetes</taxon>
        <taxon>Micrococcales</taxon>
        <taxon>Micrococcaceae</taxon>
        <taxon>Arthrobacter</taxon>
    </lineage>
</organism>
<dbReference type="PROSITE" id="PS50173">
    <property type="entry name" value="UMUC"/>
    <property type="match status" value="1"/>
</dbReference>
<evidence type="ECO:0000256" key="2">
    <source>
        <dbReference type="ARBA" id="ARBA00022763"/>
    </source>
</evidence>
<dbReference type="InterPro" id="IPR043128">
    <property type="entry name" value="Rev_trsase/Diguanyl_cyclase"/>
</dbReference>
<evidence type="ECO:0000256" key="5">
    <source>
        <dbReference type="ARBA" id="ARBA00023236"/>
    </source>
</evidence>
<dbReference type="Pfam" id="PF11799">
    <property type="entry name" value="IMS_C"/>
    <property type="match status" value="1"/>
</dbReference>
<evidence type="ECO:0000256" key="6">
    <source>
        <dbReference type="ARBA" id="ARBA00025589"/>
    </source>
</evidence>
<dbReference type="GO" id="GO:0009432">
    <property type="term" value="P:SOS response"/>
    <property type="evidence" value="ECO:0007669"/>
    <property type="project" value="UniProtKB-KW"/>
</dbReference>
<evidence type="ECO:0000256" key="4">
    <source>
        <dbReference type="ARBA" id="ARBA00023204"/>
    </source>
</evidence>
<feature type="domain" description="UmuC" evidence="7">
    <location>
        <begin position="7"/>
        <end position="192"/>
    </location>
</feature>
<comment type="similarity">
    <text evidence="1">Belongs to the DNA polymerase type-Y family.</text>
</comment>
<keyword evidence="3" id="KW-0741">SOS mutagenesis</keyword>
<dbReference type="PANTHER" id="PTHR11076">
    <property type="entry name" value="DNA REPAIR POLYMERASE UMUC / TRANSFERASE FAMILY MEMBER"/>
    <property type="match status" value="1"/>
</dbReference>
<dbReference type="Gene3D" id="3.30.70.270">
    <property type="match status" value="1"/>
</dbReference>
<dbReference type="RefSeq" id="WP_210227353.1">
    <property type="nucleotide sequence ID" value="NZ_CP076022.1"/>
</dbReference>
<evidence type="ECO:0000256" key="3">
    <source>
        <dbReference type="ARBA" id="ARBA00023199"/>
    </source>
</evidence>
<keyword evidence="5" id="KW-0742">SOS response</keyword>
<dbReference type="InterPro" id="IPR025188">
    <property type="entry name" value="DUF4113"/>
</dbReference>
<proteinExistence type="inferred from homology"/>
<dbReference type="InterPro" id="IPR043502">
    <property type="entry name" value="DNA/RNA_pol_sf"/>
</dbReference>
<dbReference type="GO" id="GO:0042276">
    <property type="term" value="P:error-prone translesion synthesis"/>
    <property type="evidence" value="ECO:0007669"/>
    <property type="project" value="TreeGrafter"/>
</dbReference>
<keyword evidence="4" id="KW-0234">DNA repair</keyword>
<dbReference type="PANTHER" id="PTHR11076:SF34">
    <property type="entry name" value="PROTEIN UMUC"/>
    <property type="match status" value="1"/>
</dbReference>
<dbReference type="InterPro" id="IPR050116">
    <property type="entry name" value="DNA_polymerase-Y"/>
</dbReference>
<dbReference type="AlphaFoldDB" id="A0A975R0Z3"/>
<accession>A0A975R0Z3</accession>
<dbReference type="Pfam" id="PF13438">
    <property type="entry name" value="DUF4113"/>
    <property type="match status" value="1"/>
</dbReference>
<dbReference type="GO" id="GO:0006281">
    <property type="term" value="P:DNA repair"/>
    <property type="evidence" value="ECO:0007669"/>
    <property type="project" value="UniProtKB-KW"/>
</dbReference>
<dbReference type="SUPFAM" id="SSF56672">
    <property type="entry name" value="DNA/RNA polymerases"/>
    <property type="match status" value="1"/>
</dbReference>
<keyword evidence="2" id="KW-0227">DNA damage</keyword>
<dbReference type="InterPro" id="IPR001126">
    <property type="entry name" value="UmuC"/>
</dbReference>
<sequence length="428" mass="45876">MAEQQRFALVDVNSFYVSCERVFDPKLAGIPVVVLSNNDGCVVARSDEAKALGIKTGDPWFKLAESAPKLGLVQRSSNYELYGDLSSRVMQLLARFSSEQEIYSIDECFLHLHGSDAELRSRGTDIRAAVARNIGLPVCVGIGATKTLAKFANRIAKQNPHMGGVCNLDALDPAVVDRIMSRVPVTGLWGVGSRNGVRLNALGIESVADLRDADPAMIRSKFSVVLQRTVLELNGTACIPMETESADKQQVLFSRSFATPVVTRESMRQVMSLYAQQAATRLAKEGLLATVMTVFAATSRFNDKAASAPSVTVRLERPTADPMVLTRAAIAAMDSQAVDGAPYAKAGIMLTGLSPAGAEPVFDLFAAGPEQKDIGPLLAQVTDKYGSASIGLGLAGMSSAKPDWTMARKFASPRYTTEWSDLPVVRAV</sequence>
<evidence type="ECO:0000313" key="9">
    <source>
        <dbReference type="Proteomes" id="UP000676885"/>
    </source>
</evidence>
<dbReference type="Proteomes" id="UP000676885">
    <property type="component" value="Chromosome"/>
</dbReference>
<dbReference type="GO" id="GO:0003887">
    <property type="term" value="F:DNA-directed DNA polymerase activity"/>
    <property type="evidence" value="ECO:0007669"/>
    <property type="project" value="TreeGrafter"/>
</dbReference>
<dbReference type="Pfam" id="PF00817">
    <property type="entry name" value="IMS"/>
    <property type="match status" value="1"/>
</dbReference>
<dbReference type="KEGG" id="ajg:KKR91_15990"/>
<dbReference type="Gene3D" id="3.40.1170.60">
    <property type="match status" value="1"/>
</dbReference>
<dbReference type="InterPro" id="IPR017961">
    <property type="entry name" value="DNA_pol_Y-fam_little_finger"/>
</dbReference>
<dbReference type="CDD" id="cd01700">
    <property type="entry name" value="PolY_Pol_V_umuC"/>
    <property type="match status" value="1"/>
</dbReference>
<keyword evidence="9" id="KW-1185">Reference proteome</keyword>
<name>A0A975R0Z3_9MICC</name>
<reference evidence="8 9" key="1">
    <citation type="submission" date="2021-05" db="EMBL/GenBank/DDBJ databases">
        <title>Novel species in genus Arthrobacter.</title>
        <authorList>
            <person name="Zhang G."/>
        </authorList>
    </citation>
    <scope>NUCLEOTIDE SEQUENCE [LARGE SCALE GENOMIC DNA]</scope>
    <source>
        <strain evidence="9">zg-ZUI227</strain>
    </source>
</reference>